<dbReference type="EC" id="4.1.1.65" evidence="11"/>
<keyword evidence="6 11" id="KW-0865">Zymogen</keyword>
<keyword evidence="2 11" id="KW-0444">Lipid biosynthesis</keyword>
<evidence type="ECO:0000256" key="2">
    <source>
        <dbReference type="ARBA" id="ARBA00022516"/>
    </source>
</evidence>
<dbReference type="RefSeq" id="WP_341369894.1">
    <property type="nucleotide sequence ID" value="NZ_JBBPCO010000002.1"/>
</dbReference>
<keyword evidence="14" id="KW-1185">Reference proteome</keyword>
<feature type="site" description="Cleavage (non-hydrolytic); by autocatalysis" evidence="11">
    <location>
        <begin position="184"/>
        <end position="185"/>
    </location>
</feature>
<dbReference type="PANTHER" id="PTHR35809:SF1">
    <property type="entry name" value="ARCHAETIDYLSERINE DECARBOXYLASE PROENZYME-RELATED"/>
    <property type="match status" value="1"/>
</dbReference>
<comment type="caution">
    <text evidence="13">The sequence shown here is derived from an EMBL/GenBank/DDBJ whole genome shotgun (WGS) entry which is preliminary data.</text>
</comment>
<evidence type="ECO:0000256" key="4">
    <source>
        <dbReference type="ARBA" id="ARBA00023098"/>
    </source>
</evidence>
<dbReference type="PANTHER" id="PTHR35809">
    <property type="entry name" value="ARCHAETIDYLSERINE DECARBOXYLASE PROENZYME-RELATED"/>
    <property type="match status" value="1"/>
</dbReference>
<dbReference type="GO" id="GO:0004609">
    <property type="term" value="F:phosphatidylserine decarboxylase activity"/>
    <property type="evidence" value="ECO:0007669"/>
    <property type="project" value="UniProtKB-EC"/>
</dbReference>
<keyword evidence="9 11" id="KW-1208">Phospholipid metabolism</keyword>
<evidence type="ECO:0000256" key="7">
    <source>
        <dbReference type="ARBA" id="ARBA00023209"/>
    </source>
</evidence>
<comment type="subcellular location">
    <subcellularLocation>
        <location evidence="11">Cell membrane</location>
        <topology evidence="11">Peripheral membrane protein</topology>
    </subcellularLocation>
</comment>
<keyword evidence="7 11" id="KW-0594">Phospholipid biosynthesis</keyword>
<evidence type="ECO:0000256" key="12">
    <source>
        <dbReference type="SAM" id="Phobius"/>
    </source>
</evidence>
<gene>
    <name evidence="11" type="primary">psd</name>
    <name evidence="13" type="ORF">WOB96_03540</name>
</gene>
<name>A0ABU9D5Y8_9PROT</name>
<evidence type="ECO:0000256" key="6">
    <source>
        <dbReference type="ARBA" id="ARBA00023145"/>
    </source>
</evidence>
<comment type="function">
    <text evidence="11">Catalyzes the formation of phosphatidylethanolamine (PtdEtn) from phosphatidylserine (PtdSer).</text>
</comment>
<keyword evidence="10 11" id="KW-0670">Pyruvate</keyword>
<keyword evidence="5 11" id="KW-0472">Membrane</keyword>
<keyword evidence="12" id="KW-0812">Transmembrane</keyword>
<dbReference type="HAMAP" id="MF_00664">
    <property type="entry name" value="PS_decarb_PSD_A"/>
    <property type="match status" value="1"/>
</dbReference>
<feature type="transmembrane region" description="Helical" evidence="12">
    <location>
        <begin position="18"/>
        <end position="39"/>
    </location>
</feature>
<dbReference type="NCBIfam" id="NF003685">
    <property type="entry name" value="PRK05305.2-5"/>
    <property type="match status" value="1"/>
</dbReference>
<protein>
    <recommendedName>
        <fullName evidence="11">Phosphatidylserine decarboxylase proenzyme</fullName>
        <ecNumber evidence="11">4.1.1.65</ecNumber>
    </recommendedName>
    <component>
        <recommendedName>
            <fullName evidence="11">Phosphatidylserine decarboxylase alpha chain</fullName>
        </recommendedName>
    </component>
    <component>
        <recommendedName>
            <fullName evidence="11">Phosphatidylserine decarboxylase beta chain</fullName>
        </recommendedName>
    </component>
</protein>
<evidence type="ECO:0000313" key="13">
    <source>
        <dbReference type="EMBL" id="MEK8088829.1"/>
    </source>
</evidence>
<feature type="chain" id="PRO_5044918637" description="Phosphatidylserine decarboxylase alpha chain" evidence="11">
    <location>
        <begin position="185"/>
        <end position="223"/>
    </location>
</feature>
<feature type="chain" id="PRO_5044918636" description="Phosphatidylserine decarboxylase beta chain" evidence="11">
    <location>
        <begin position="1"/>
        <end position="184"/>
    </location>
</feature>
<evidence type="ECO:0000256" key="3">
    <source>
        <dbReference type="ARBA" id="ARBA00022793"/>
    </source>
</evidence>
<dbReference type="InterPro" id="IPR033175">
    <property type="entry name" value="PSD-A"/>
</dbReference>
<reference evidence="13 14" key="1">
    <citation type="submission" date="2024-04" db="EMBL/GenBank/DDBJ databases">
        <authorList>
            <person name="Abashina T."/>
            <person name="Shaikin A."/>
        </authorList>
    </citation>
    <scope>NUCLEOTIDE SEQUENCE [LARGE SCALE GENOMIC DNA]</scope>
    <source>
        <strain evidence="13 14">AAFK</strain>
    </source>
</reference>
<feature type="modified residue" description="Pyruvic acid (Ser); by autocatalysis" evidence="11">
    <location>
        <position position="185"/>
    </location>
</feature>
<comment type="pathway">
    <text evidence="11">Phospholipid metabolism; phosphatidylethanolamine biosynthesis; phosphatidylethanolamine from CDP-diacylglycerol: step 2/2.</text>
</comment>
<evidence type="ECO:0000256" key="11">
    <source>
        <dbReference type="HAMAP-Rule" id="MF_00664"/>
    </source>
</evidence>
<keyword evidence="8 11" id="KW-0456">Lyase</keyword>
<comment type="catalytic activity">
    <reaction evidence="11">
        <text>a 1,2-diacyl-sn-glycero-3-phospho-L-serine + H(+) = a 1,2-diacyl-sn-glycero-3-phosphoethanolamine + CO2</text>
        <dbReference type="Rhea" id="RHEA:20828"/>
        <dbReference type="ChEBI" id="CHEBI:15378"/>
        <dbReference type="ChEBI" id="CHEBI:16526"/>
        <dbReference type="ChEBI" id="CHEBI:57262"/>
        <dbReference type="ChEBI" id="CHEBI:64612"/>
        <dbReference type="EC" id="4.1.1.65"/>
    </reaction>
</comment>
<evidence type="ECO:0000256" key="5">
    <source>
        <dbReference type="ARBA" id="ARBA00023136"/>
    </source>
</evidence>
<dbReference type="InterPro" id="IPR003817">
    <property type="entry name" value="PS_Dcarbxylase"/>
</dbReference>
<comment type="similarity">
    <text evidence="11">Belongs to the phosphatidylserine decarboxylase family. PSD-A subfamily.</text>
</comment>
<dbReference type="NCBIfam" id="NF003680">
    <property type="entry name" value="PRK05305.1-5"/>
    <property type="match status" value="1"/>
</dbReference>
<comment type="subunit">
    <text evidence="11">Heterodimer of a large membrane-associated beta subunit and a small pyruvoyl-containing alpha subunit.</text>
</comment>
<keyword evidence="3 11" id="KW-0210">Decarboxylase</keyword>
<comment type="PTM">
    <text evidence="11">Is synthesized initially as an inactive proenzyme. Formation of the active enzyme involves a self-maturation process in which the active site pyruvoyl group is generated from an internal serine residue via an autocatalytic post-translational modification. Two non-identical subunits are generated from the proenzyme in this reaction, and the pyruvate is formed at the N-terminus of the alpha chain, which is derived from the carboxyl end of the proenzyme. The post-translation cleavage follows an unusual pathway, termed non-hydrolytic serinolysis, in which the side chain hydroxyl group of the serine supplies its oxygen atom to form the C-terminus of the beta chain, while the remainder of the serine residue undergoes an oxidative deamination to produce ammonia and the pyruvoyl prosthetic group on the alpha chain.</text>
</comment>
<accession>A0ABU9D5Y8</accession>
<evidence type="ECO:0000256" key="1">
    <source>
        <dbReference type="ARBA" id="ARBA00022475"/>
    </source>
</evidence>
<dbReference type="NCBIfam" id="NF003678">
    <property type="entry name" value="PRK05305.1-2"/>
    <property type="match status" value="1"/>
</dbReference>
<comment type="cofactor">
    <cofactor evidence="11">
        <name>pyruvate</name>
        <dbReference type="ChEBI" id="CHEBI:15361"/>
    </cofactor>
    <text evidence="11">Binds 1 pyruvoyl group covalently per subunit.</text>
</comment>
<feature type="active site" description="Schiff-base intermediate with substrate; via pyruvic acid" evidence="11">
    <location>
        <position position="185"/>
    </location>
</feature>
<evidence type="ECO:0000256" key="9">
    <source>
        <dbReference type="ARBA" id="ARBA00023264"/>
    </source>
</evidence>
<evidence type="ECO:0000256" key="8">
    <source>
        <dbReference type="ARBA" id="ARBA00023239"/>
    </source>
</evidence>
<evidence type="ECO:0000313" key="14">
    <source>
        <dbReference type="Proteomes" id="UP001446205"/>
    </source>
</evidence>
<keyword evidence="1 11" id="KW-1003">Cell membrane</keyword>
<dbReference type="Proteomes" id="UP001446205">
    <property type="component" value="Unassembled WGS sequence"/>
</dbReference>
<sequence>MQNIAGSHRWIAREGWPFILLFAAAAILIQVFLGFWWALPLYVLTAFSINFFRDPARPVSTDPEAVVCPADGKVILVEQTQDPYLKRDAIKISIFMNVFDVHINRMPINGQIRERWYHPGRFFNAALNKASLENERNALWVRTPAGRDVTVVQVAGLVARRILCYVQAGDAVSQGDRFGFIRFGSRVDTFLPLDTEVLVSVGDRVRSRQDVIARLPMADRVNA</sequence>
<dbReference type="Pfam" id="PF02666">
    <property type="entry name" value="PS_Dcarbxylase"/>
    <property type="match status" value="1"/>
</dbReference>
<proteinExistence type="inferred from homology"/>
<keyword evidence="4 11" id="KW-0443">Lipid metabolism</keyword>
<keyword evidence="12" id="KW-1133">Transmembrane helix</keyword>
<dbReference type="EMBL" id="JBBPCO010000002">
    <property type="protein sequence ID" value="MEK8088829.1"/>
    <property type="molecule type" value="Genomic_DNA"/>
</dbReference>
<organism evidence="13 14">
    <name type="scientific">Thermithiobacillus plumbiphilus</name>
    <dbReference type="NCBI Taxonomy" id="1729899"/>
    <lineage>
        <taxon>Bacteria</taxon>
        <taxon>Pseudomonadati</taxon>
        <taxon>Pseudomonadota</taxon>
        <taxon>Acidithiobacillia</taxon>
        <taxon>Acidithiobacillales</taxon>
        <taxon>Thermithiobacillaceae</taxon>
        <taxon>Thermithiobacillus</taxon>
    </lineage>
</organism>
<evidence type="ECO:0000256" key="10">
    <source>
        <dbReference type="ARBA" id="ARBA00023317"/>
    </source>
</evidence>